<protein>
    <submittedName>
        <fullName evidence="2">Uncharacterized protein</fullName>
    </submittedName>
</protein>
<dbReference type="EMBL" id="GGEC01077499">
    <property type="protein sequence ID" value="MBX57983.1"/>
    <property type="molecule type" value="Transcribed_RNA"/>
</dbReference>
<feature type="compositionally biased region" description="Polar residues" evidence="1">
    <location>
        <begin position="29"/>
        <end position="49"/>
    </location>
</feature>
<reference evidence="2" key="1">
    <citation type="submission" date="2018-02" db="EMBL/GenBank/DDBJ databases">
        <title>Rhizophora mucronata_Transcriptome.</title>
        <authorList>
            <person name="Meera S.P."/>
            <person name="Sreeshan A."/>
            <person name="Augustine A."/>
        </authorList>
    </citation>
    <scope>NUCLEOTIDE SEQUENCE</scope>
    <source>
        <tissue evidence="2">Leaf</tissue>
    </source>
</reference>
<organism evidence="2">
    <name type="scientific">Rhizophora mucronata</name>
    <name type="common">Asiatic mangrove</name>
    <dbReference type="NCBI Taxonomy" id="61149"/>
    <lineage>
        <taxon>Eukaryota</taxon>
        <taxon>Viridiplantae</taxon>
        <taxon>Streptophyta</taxon>
        <taxon>Embryophyta</taxon>
        <taxon>Tracheophyta</taxon>
        <taxon>Spermatophyta</taxon>
        <taxon>Magnoliopsida</taxon>
        <taxon>eudicotyledons</taxon>
        <taxon>Gunneridae</taxon>
        <taxon>Pentapetalae</taxon>
        <taxon>rosids</taxon>
        <taxon>fabids</taxon>
        <taxon>Malpighiales</taxon>
        <taxon>Rhizophoraceae</taxon>
        <taxon>Rhizophora</taxon>
    </lineage>
</organism>
<name>A0A2P2PTJ4_RHIMU</name>
<evidence type="ECO:0000313" key="2">
    <source>
        <dbReference type="EMBL" id="MBX57983.1"/>
    </source>
</evidence>
<evidence type="ECO:0000256" key="1">
    <source>
        <dbReference type="SAM" id="MobiDB-lite"/>
    </source>
</evidence>
<sequence>MSHHGQLSLRICNKVEAFLLIFSFSSSTKPTQITKTPSLLASPHNSSLPQHKALRVKSAH</sequence>
<proteinExistence type="predicted"/>
<feature type="region of interest" description="Disordered" evidence="1">
    <location>
        <begin position="29"/>
        <end position="60"/>
    </location>
</feature>
<dbReference type="AlphaFoldDB" id="A0A2P2PTJ4"/>
<accession>A0A2P2PTJ4</accession>